<dbReference type="Pfam" id="PF01521">
    <property type="entry name" value="Fe-S_biosyn"/>
    <property type="match status" value="1"/>
</dbReference>
<evidence type="ECO:0000313" key="2">
    <source>
        <dbReference type="EMBL" id="AOM67150.1"/>
    </source>
</evidence>
<dbReference type="AlphaFoldDB" id="A0A1C9CFG8"/>
<dbReference type="SUPFAM" id="SSF89360">
    <property type="entry name" value="HesB-like domain"/>
    <property type="match status" value="1"/>
</dbReference>
<keyword evidence="2" id="KW-0934">Plastid</keyword>
<dbReference type="PROSITE" id="PS01152">
    <property type="entry name" value="HESB"/>
    <property type="match status" value="1"/>
</dbReference>
<geneLocation type="plastid" evidence="2"/>
<dbReference type="InterPro" id="IPR000361">
    <property type="entry name" value="ATAP_core_dom"/>
</dbReference>
<dbReference type="GO" id="GO:0009570">
    <property type="term" value="C:chloroplast stroma"/>
    <property type="evidence" value="ECO:0007669"/>
    <property type="project" value="TreeGrafter"/>
</dbReference>
<accession>A0A1C9CFG8</accession>
<dbReference type="GO" id="GO:0030674">
    <property type="term" value="F:protein-macromolecule adaptor activity"/>
    <property type="evidence" value="ECO:0007669"/>
    <property type="project" value="TreeGrafter"/>
</dbReference>
<evidence type="ECO:0000259" key="1">
    <source>
        <dbReference type="Pfam" id="PF01521"/>
    </source>
</evidence>
<gene>
    <name evidence="2" type="primary">ycf83</name>
    <name evidence="2" type="ORF">Hrvl_090</name>
</gene>
<dbReference type="GO" id="GO:0016226">
    <property type="term" value="P:iron-sulfur cluster assembly"/>
    <property type="evidence" value="ECO:0007669"/>
    <property type="project" value="InterPro"/>
</dbReference>
<dbReference type="Gene3D" id="2.60.300.12">
    <property type="entry name" value="HesB-like domain"/>
    <property type="match status" value="1"/>
</dbReference>
<protein>
    <recommendedName>
        <fullName evidence="1">Core domain-containing protein</fullName>
    </recommendedName>
</protein>
<dbReference type="NCBIfam" id="TIGR00049">
    <property type="entry name" value="iron-sulfur cluster assembly accessory protein"/>
    <property type="match status" value="1"/>
</dbReference>
<organism evidence="2">
    <name type="scientific">Hildenbrandia rivularis</name>
    <dbReference type="NCBI Taxonomy" id="135206"/>
    <lineage>
        <taxon>Eukaryota</taxon>
        <taxon>Rhodophyta</taxon>
        <taxon>Florideophyceae</taxon>
        <taxon>Hildenbrandiophycidae</taxon>
        <taxon>Hildenbrandiales</taxon>
        <taxon>Hildenbrandiaceae</taxon>
        <taxon>Hildenbrandia</taxon>
    </lineage>
</organism>
<dbReference type="RefSeq" id="YP_009297606.1">
    <property type="nucleotide sequence ID" value="NC_031177.1"/>
</dbReference>
<name>A0A1C9CFG8_9FLOR</name>
<reference evidence="2" key="1">
    <citation type="journal article" date="2016" name="BMC Biol.">
        <title>Parallel evolution of highly conserved plastid genome architecture in red seaweeds and seed plants.</title>
        <authorList>
            <person name="Lee J."/>
            <person name="Cho C.H."/>
            <person name="Park S.I."/>
            <person name="Choi J.W."/>
            <person name="Song H.S."/>
            <person name="West J.A."/>
            <person name="Bhattacharya D."/>
            <person name="Yoon H.S."/>
        </authorList>
    </citation>
    <scope>NUCLEOTIDE SEQUENCE</scope>
</reference>
<dbReference type="PANTHER" id="PTHR47265">
    <property type="entry name" value="IRON-SULFUR ASSEMBLY PROTEIN ISCA, CHLOROPLASTIC"/>
    <property type="match status" value="1"/>
</dbReference>
<feature type="domain" description="Core" evidence="1">
    <location>
        <begin position="18"/>
        <end position="114"/>
    </location>
</feature>
<dbReference type="InterPro" id="IPR017870">
    <property type="entry name" value="FeS_cluster_insertion_CS"/>
</dbReference>
<proteinExistence type="predicted"/>
<dbReference type="EMBL" id="KX284723">
    <property type="protein sequence ID" value="AOM67150.1"/>
    <property type="molecule type" value="Genomic_DNA"/>
</dbReference>
<dbReference type="GeneID" id="29074162"/>
<dbReference type="InterPro" id="IPR016092">
    <property type="entry name" value="ATAP"/>
</dbReference>
<dbReference type="PANTHER" id="PTHR47265:SF1">
    <property type="entry name" value="IRON-SULFUR ASSEMBLY PROTEIN ISCA, CHLOROPLASTIC"/>
    <property type="match status" value="1"/>
</dbReference>
<dbReference type="InterPro" id="IPR035903">
    <property type="entry name" value="HesB-like_dom_sf"/>
</dbReference>
<dbReference type="InterPro" id="IPR031108">
    <property type="entry name" value="IscA_plant_cyanobact"/>
</dbReference>
<sequence length="119" mass="13290">MNIINNRQVFSITSNAREAIFQLKKSNNCDKNFCLRIGVKQGGCSGMSYIMCIEHLTSITKNDKVIDYLDFQIVCDFKSLLFLYGLSLDYTNQLVGGGFCFINPNASRTCGCGKSFTVD</sequence>
<dbReference type="GO" id="GO:0051536">
    <property type="term" value="F:iron-sulfur cluster binding"/>
    <property type="evidence" value="ECO:0007669"/>
    <property type="project" value="InterPro"/>
</dbReference>